<keyword evidence="9 13" id="KW-1133">Transmembrane helix</keyword>
<evidence type="ECO:0000256" key="4">
    <source>
        <dbReference type="ARBA" id="ARBA00012151"/>
    </source>
</evidence>
<name>A0ABM1BN04_LIMPO</name>
<comment type="function">
    <text evidence="11">Catalyzes the post-translational methylation of isoprenylated C-terminal cysteine residues.</text>
</comment>
<feature type="transmembrane region" description="Helical" evidence="13">
    <location>
        <begin position="96"/>
        <end position="118"/>
    </location>
</feature>
<reference evidence="15" key="1">
    <citation type="submission" date="2025-08" db="UniProtKB">
        <authorList>
            <consortium name="RefSeq"/>
        </authorList>
    </citation>
    <scope>IDENTIFICATION</scope>
    <source>
        <tissue evidence="15">Muscle</tissue>
    </source>
</reference>
<organism evidence="14 15">
    <name type="scientific">Limulus polyphemus</name>
    <name type="common">Atlantic horseshoe crab</name>
    <dbReference type="NCBI Taxonomy" id="6850"/>
    <lineage>
        <taxon>Eukaryota</taxon>
        <taxon>Metazoa</taxon>
        <taxon>Ecdysozoa</taxon>
        <taxon>Arthropoda</taxon>
        <taxon>Chelicerata</taxon>
        <taxon>Merostomata</taxon>
        <taxon>Xiphosura</taxon>
        <taxon>Limulidae</taxon>
        <taxon>Limulus</taxon>
    </lineage>
</organism>
<evidence type="ECO:0000256" key="8">
    <source>
        <dbReference type="ARBA" id="ARBA00022692"/>
    </source>
</evidence>
<comment type="catalytic activity">
    <reaction evidence="1 13">
        <text>[protein]-C-terminal S-[(2E,6E)-farnesyl]-L-cysteine + S-adenosyl-L-methionine = [protein]-C-terminal S-[(2E,6E)-farnesyl]-L-cysteine methyl ester + S-adenosyl-L-homocysteine</text>
        <dbReference type="Rhea" id="RHEA:21672"/>
        <dbReference type="Rhea" id="RHEA-COMP:12125"/>
        <dbReference type="Rhea" id="RHEA-COMP:12126"/>
        <dbReference type="ChEBI" id="CHEBI:57856"/>
        <dbReference type="ChEBI" id="CHEBI:59789"/>
        <dbReference type="ChEBI" id="CHEBI:90510"/>
        <dbReference type="ChEBI" id="CHEBI:90511"/>
        <dbReference type="EC" id="2.1.1.100"/>
    </reaction>
</comment>
<keyword evidence="5 13" id="KW-0489">Methyltransferase</keyword>
<keyword evidence="7 13" id="KW-0949">S-adenosyl-L-methionine</keyword>
<evidence type="ECO:0000256" key="13">
    <source>
        <dbReference type="RuleBase" id="RU362022"/>
    </source>
</evidence>
<evidence type="ECO:0000256" key="11">
    <source>
        <dbReference type="ARBA" id="ARBA00023572"/>
    </source>
</evidence>
<dbReference type="GeneID" id="106469323"/>
<dbReference type="EC" id="2.1.1.100" evidence="4 13"/>
<feature type="transmembrane region" description="Helical" evidence="13">
    <location>
        <begin position="9"/>
        <end position="29"/>
    </location>
</feature>
<evidence type="ECO:0000256" key="2">
    <source>
        <dbReference type="ARBA" id="ARBA00004141"/>
    </source>
</evidence>
<feature type="transmembrane region" description="Helical" evidence="13">
    <location>
        <begin position="220"/>
        <end position="243"/>
    </location>
</feature>
<evidence type="ECO:0000313" key="14">
    <source>
        <dbReference type="Proteomes" id="UP000694941"/>
    </source>
</evidence>
<dbReference type="Pfam" id="PF04140">
    <property type="entry name" value="ICMT"/>
    <property type="match status" value="1"/>
</dbReference>
<dbReference type="PANTHER" id="PTHR12714:SF9">
    <property type="entry name" value="PROTEIN-S-ISOPRENYLCYSTEINE O-METHYLTRANSFERASE"/>
    <property type="match status" value="1"/>
</dbReference>
<evidence type="ECO:0000256" key="12">
    <source>
        <dbReference type="ARBA" id="ARBA00023656"/>
    </source>
</evidence>
<feature type="transmembrane region" description="Helical" evidence="13">
    <location>
        <begin position="160"/>
        <end position="177"/>
    </location>
</feature>
<keyword evidence="10 13" id="KW-0472">Membrane</keyword>
<dbReference type="Proteomes" id="UP000694941">
    <property type="component" value="Unplaced"/>
</dbReference>
<evidence type="ECO:0000256" key="10">
    <source>
        <dbReference type="ARBA" id="ARBA00023136"/>
    </source>
</evidence>
<dbReference type="RefSeq" id="XP_013785267.1">
    <property type="nucleotide sequence ID" value="XM_013929813.2"/>
</dbReference>
<evidence type="ECO:0000256" key="5">
    <source>
        <dbReference type="ARBA" id="ARBA00022603"/>
    </source>
</evidence>
<evidence type="ECO:0000256" key="1">
    <source>
        <dbReference type="ARBA" id="ARBA00001450"/>
    </source>
</evidence>
<accession>A0ABM1BN04</accession>
<comment type="subcellular location">
    <subcellularLocation>
        <location evidence="13">Endoplasmic reticulum membrane</location>
        <topology evidence="13">Multi-pass membrane protein</topology>
    </subcellularLocation>
    <subcellularLocation>
        <location evidence="2">Membrane</location>
        <topology evidence="2">Multi-pass membrane protein</topology>
    </subcellularLocation>
</comment>
<dbReference type="InterPro" id="IPR007269">
    <property type="entry name" value="ICMT_MeTrfase"/>
</dbReference>
<proteinExistence type="inferred from homology"/>
<keyword evidence="8 13" id="KW-0812">Transmembrane</keyword>
<gene>
    <name evidence="15" type="primary">LOC106469323</name>
</gene>
<keyword evidence="14" id="KW-1185">Reference proteome</keyword>
<dbReference type="PROSITE" id="PS51564">
    <property type="entry name" value="SAM_ICMT"/>
    <property type="match status" value="1"/>
</dbReference>
<protein>
    <recommendedName>
        <fullName evidence="12 13">Protein-S-isoprenylcysteine O-methyltransferase</fullName>
        <ecNumber evidence="4 13">2.1.1.100</ecNumber>
    </recommendedName>
</protein>
<comment type="similarity">
    <text evidence="3 13">Belongs to the class VI-like SAM-binding methyltransferase superfamily. Isoprenylcysteine carboxyl methyltransferase family.</text>
</comment>
<feature type="transmembrane region" description="Helical" evidence="13">
    <location>
        <begin position="41"/>
        <end position="60"/>
    </location>
</feature>
<dbReference type="InterPro" id="IPR025770">
    <property type="entry name" value="PPMT_MeTrfase"/>
</dbReference>
<dbReference type="Gene3D" id="1.20.120.1630">
    <property type="match status" value="1"/>
</dbReference>
<evidence type="ECO:0000313" key="15">
    <source>
        <dbReference type="RefSeq" id="XP_013785267.1"/>
    </source>
</evidence>
<sequence>MALTTNGRISLYCFCVSLSLILIPLTRFFGQTFKYVIEDYWLLLLLIYSACIQVFFYSIYKPRGYAYKVAWRAGILGQGFGIGLVSAVLTDSSWKVFGIYISILCFFHYSEYLTTAVINPKSLSLDSFLINHSREYGIAAVGSWMEFLLERYFCPGMKEVWWLSLLGFLLCVGGETMRKMAMLTAGSNFNHIIQSHREEGHVLVTHGVYSLTRHPAYVGWFWWSVGTQLLLCNPVCLIGYTVASWKFFKTRIIEEEITLLNFFGEDYVMYQKRVGTGLPFIRGYRLEL</sequence>
<feature type="transmembrane region" description="Helical" evidence="13">
    <location>
        <begin position="69"/>
        <end position="90"/>
    </location>
</feature>
<dbReference type="PANTHER" id="PTHR12714">
    <property type="entry name" value="PROTEIN-S ISOPRENYLCYSTEINE O-METHYLTRANSFERASE"/>
    <property type="match status" value="1"/>
</dbReference>
<evidence type="ECO:0000256" key="3">
    <source>
        <dbReference type="ARBA" id="ARBA00009140"/>
    </source>
</evidence>
<evidence type="ECO:0000256" key="7">
    <source>
        <dbReference type="ARBA" id="ARBA00022691"/>
    </source>
</evidence>
<keyword evidence="6" id="KW-0808">Transferase</keyword>
<keyword evidence="13" id="KW-0256">Endoplasmic reticulum</keyword>
<evidence type="ECO:0000256" key="6">
    <source>
        <dbReference type="ARBA" id="ARBA00022679"/>
    </source>
</evidence>
<evidence type="ECO:0000256" key="9">
    <source>
        <dbReference type="ARBA" id="ARBA00022989"/>
    </source>
</evidence>